<dbReference type="InterPro" id="IPR008707">
    <property type="entry name" value="B-propeller_PilY1"/>
</dbReference>
<gene>
    <name evidence="4" type="ORF">PTD2_03151</name>
</gene>
<dbReference type="STRING" id="87626.PTD2_03151"/>
<dbReference type="InterPro" id="IPR036465">
    <property type="entry name" value="vWFA_dom_sf"/>
</dbReference>
<dbReference type="OrthoDB" id="7156875at2"/>
<evidence type="ECO:0000259" key="3">
    <source>
        <dbReference type="Pfam" id="PF05567"/>
    </source>
</evidence>
<keyword evidence="2" id="KW-0106">Calcium</keyword>
<keyword evidence="1" id="KW-0479">Metal-binding</keyword>
<dbReference type="Gene3D" id="3.40.50.410">
    <property type="entry name" value="von Willebrand factor, type A domain"/>
    <property type="match status" value="1"/>
</dbReference>
<feature type="domain" description="PilY1 beta-propeller" evidence="3">
    <location>
        <begin position="697"/>
        <end position="931"/>
    </location>
</feature>
<dbReference type="RefSeq" id="WP_009836831.1">
    <property type="nucleotide sequence ID" value="NZ_AAOH01000001.1"/>
</dbReference>
<protein>
    <submittedName>
        <fullName evidence="4">Type IV pilin biogenesis protein, putative</fullName>
    </submittedName>
</protein>
<name>A4C4Q1_9GAMM</name>
<evidence type="ECO:0000256" key="2">
    <source>
        <dbReference type="ARBA" id="ARBA00022837"/>
    </source>
</evidence>
<organism evidence="4 5">
    <name type="scientific">Pseudoalteromonas tunicata D2</name>
    <dbReference type="NCBI Taxonomy" id="87626"/>
    <lineage>
        <taxon>Bacteria</taxon>
        <taxon>Pseudomonadati</taxon>
        <taxon>Pseudomonadota</taxon>
        <taxon>Gammaproteobacteria</taxon>
        <taxon>Alteromonadales</taxon>
        <taxon>Pseudoalteromonadaceae</taxon>
        <taxon>Pseudoalteromonas</taxon>
    </lineage>
</organism>
<evidence type="ECO:0000256" key="1">
    <source>
        <dbReference type="ARBA" id="ARBA00022723"/>
    </source>
</evidence>
<sequence>MKRIKYFIFATTVLVSFFTASEDIELYVGDKKVQFDTKPQVLIIFDNSASMNQKITTVEGYKSDIIYPVVSSFDNSLNEDFVYFTIGSGVDDELPRTDKNSDTKRFNSPVNGCDAARKSLETYGFYTGFIREHQFKGSTGSWVELQENSGASTIAALDCLDDVIAKDGKNSQMSLKIGGKTYTSPDSILQGVPKNGATKSKNDFYSGSATLTEAQLDSAANVFSGGQVVTLYHPNYLRWYHAENKKTVELARLEVAQEAITTVLNATPIVDFGLMIFNLDFPYEGDRDGGRIIANFGQVNTDIISKVASIEAETNTPLCETLTEAFRFFSGRSVKYAFEDTNCYQRECGSFSYTGNTPPYDASTMSGSSYVSPFKEGCGSNAYIILITDGVPTVDSDANSYIATLIATKTDPNNQTTSSSPFYFKVGNKTNSSYLPNLAHWMNNNDVNTNVSGNQNVSLYTIGFGEGAEDAEELLLEAATKGGGKYFGASSSIELSQAFSKALSKILEVNTTFTSPSVASNNFDRTRSLDSVYYAMFLPQEGARWLGNLKKLKVSGTSVVDQDGKNAINNDGNIKENVRSFWLPSDQADDGNLVTAGGTNLILTQTFNRKVYTDVGAGSPMPLFNKANAVSYAGSEAALATYMKTTEGQLDNLFKWAIGYDVDDDNGNQNTNEKRNDIMADPLHSKPLAINYGDGTVRILVGTNGGFVHMFQDSGNTVTEDWAFIPYELYSQLSTLRDNTAATKIYGMDGSPVIYFDDKNDNGIVESGDKVWAFIGMRRGGSSYYAIDISNPDSPSLLWTSPLTPSDTGLSELGQTWSRPKVSFIDVKGYSSSPLLIFGAGYDTNKDNDSITSDSSGRGIFVVDAQTKTLVWSTTPTATGGTNTYFPGSHSIPSDVAILDSDYDGYIDRMYSVDSGGDVWRIDLPSDDPQDTEEPWTVIKLATLSSSTAPNDRRFFYQPEVARTFFSKVTKNTVTENGDTTISFTRKSQPYEAILIGSGNRSHPTYNTTNDALFMIRDENTITKSFIKSEDIPKVVTIDKLMDITNDPFASALSNPDGFRTLETELSSFNGWKYLLGTGEKSLSKSTVVGGIAYYTSFLPSEKNDLAQCILDGGGGSLYAFHLHYGTKVYQNLTIDVGNRVPDTPQLFFGENKDGESQFLLIGVGAGEDASGVVQAKSILSNLVPTDIDGDGKIDLIKPGAGFFGLKTHRTYIYRQENTQ</sequence>
<reference evidence="4 5" key="1">
    <citation type="submission" date="2006-02" db="EMBL/GenBank/DDBJ databases">
        <authorList>
            <person name="Moran M.A."/>
            <person name="Kjelleberg S."/>
            <person name="Egan S."/>
            <person name="Saunders N."/>
            <person name="Thomas T."/>
            <person name="Ferriera S."/>
            <person name="Johnson J."/>
            <person name="Kravitz S."/>
            <person name="Halpern A."/>
            <person name="Remington K."/>
            <person name="Beeson K."/>
            <person name="Tran B."/>
            <person name="Rogers Y.-H."/>
            <person name="Friedman R."/>
            <person name="Venter J.C."/>
        </authorList>
    </citation>
    <scope>NUCLEOTIDE SEQUENCE [LARGE SCALE GENOMIC DNA]</scope>
    <source>
        <strain evidence="4 5">D2</strain>
    </source>
</reference>
<comment type="caution">
    <text evidence="4">The sequence shown here is derived from an EMBL/GenBank/DDBJ whole genome shotgun (WGS) entry which is preliminary data.</text>
</comment>
<dbReference type="Proteomes" id="UP000006201">
    <property type="component" value="Unassembled WGS sequence"/>
</dbReference>
<dbReference type="AlphaFoldDB" id="A4C4Q1"/>
<dbReference type="GO" id="GO:0046872">
    <property type="term" value="F:metal ion binding"/>
    <property type="evidence" value="ECO:0007669"/>
    <property type="project" value="UniProtKB-KW"/>
</dbReference>
<accession>A4C4Q1</accession>
<evidence type="ECO:0000313" key="5">
    <source>
        <dbReference type="Proteomes" id="UP000006201"/>
    </source>
</evidence>
<keyword evidence="5" id="KW-1185">Reference proteome</keyword>
<dbReference type="Pfam" id="PF05567">
    <property type="entry name" value="T4P_PilY1"/>
    <property type="match status" value="1"/>
</dbReference>
<dbReference type="HOGENOM" id="CLU_004773_0_0_6"/>
<dbReference type="EMBL" id="AAOH01000001">
    <property type="protein sequence ID" value="EAR30533.1"/>
    <property type="molecule type" value="Genomic_DNA"/>
</dbReference>
<evidence type="ECO:0000313" key="4">
    <source>
        <dbReference type="EMBL" id="EAR30533.1"/>
    </source>
</evidence>
<dbReference type="eggNOG" id="COG3419">
    <property type="taxonomic scope" value="Bacteria"/>
</dbReference>
<dbReference type="SUPFAM" id="SSF53300">
    <property type="entry name" value="vWA-like"/>
    <property type="match status" value="1"/>
</dbReference>
<proteinExistence type="predicted"/>